<evidence type="ECO:0000313" key="3">
    <source>
        <dbReference type="Proteomes" id="UP000179014"/>
    </source>
</evidence>
<dbReference type="Pfam" id="PF07963">
    <property type="entry name" value="N_methyl"/>
    <property type="match status" value="1"/>
</dbReference>
<keyword evidence="1" id="KW-1133">Transmembrane helix</keyword>
<gene>
    <name evidence="2" type="ORF">A2118_02245</name>
</gene>
<evidence type="ECO:0000313" key="2">
    <source>
        <dbReference type="EMBL" id="OGG40279.1"/>
    </source>
</evidence>
<organism evidence="2 3">
    <name type="scientific">Candidatus Kaiserbacteria bacterium GWA2_50_9</name>
    <dbReference type="NCBI Taxonomy" id="1798474"/>
    <lineage>
        <taxon>Bacteria</taxon>
        <taxon>Candidatus Kaiseribacteriota</taxon>
    </lineage>
</organism>
<dbReference type="InterPro" id="IPR045584">
    <property type="entry name" value="Pilin-like"/>
</dbReference>
<dbReference type="PROSITE" id="PS00409">
    <property type="entry name" value="PROKAR_NTER_METHYL"/>
    <property type="match status" value="1"/>
</dbReference>
<accession>A0A1F6BTJ0</accession>
<dbReference type="InterPro" id="IPR012902">
    <property type="entry name" value="N_methyl_site"/>
</dbReference>
<sequence>MSRGFTLIEVVIVIALFVVVMLGVVQLYLVFGRIITQQSSSIDIALDSGAIIDAARNAGLQATHVVASHTFSGVTYNSGTTTVIFELPSIDSSGAIIPSTFDYVGIYASSTQVYRVVDVADGSSRVSGTKILTDVLGALSFNYDSASFSAVASVTVDATTSAVVQGETAQTHLRGHIYLRNL</sequence>
<dbReference type="EMBL" id="MFKN01000034">
    <property type="protein sequence ID" value="OGG40279.1"/>
    <property type="molecule type" value="Genomic_DNA"/>
</dbReference>
<comment type="caution">
    <text evidence="2">The sequence shown here is derived from an EMBL/GenBank/DDBJ whole genome shotgun (WGS) entry which is preliminary data.</text>
</comment>
<dbReference type="SUPFAM" id="SSF54523">
    <property type="entry name" value="Pili subunits"/>
    <property type="match status" value="1"/>
</dbReference>
<keyword evidence="1" id="KW-0812">Transmembrane</keyword>
<reference evidence="2 3" key="1">
    <citation type="journal article" date="2016" name="Nat. Commun.">
        <title>Thousands of microbial genomes shed light on interconnected biogeochemical processes in an aquifer system.</title>
        <authorList>
            <person name="Anantharaman K."/>
            <person name="Brown C.T."/>
            <person name="Hug L.A."/>
            <person name="Sharon I."/>
            <person name="Castelle C.J."/>
            <person name="Probst A.J."/>
            <person name="Thomas B.C."/>
            <person name="Singh A."/>
            <person name="Wilkins M.J."/>
            <person name="Karaoz U."/>
            <person name="Brodie E.L."/>
            <person name="Williams K.H."/>
            <person name="Hubbard S.S."/>
            <person name="Banfield J.F."/>
        </authorList>
    </citation>
    <scope>NUCLEOTIDE SEQUENCE [LARGE SCALE GENOMIC DNA]</scope>
</reference>
<dbReference type="Proteomes" id="UP000179014">
    <property type="component" value="Unassembled WGS sequence"/>
</dbReference>
<evidence type="ECO:0000256" key="1">
    <source>
        <dbReference type="SAM" id="Phobius"/>
    </source>
</evidence>
<feature type="transmembrane region" description="Helical" evidence="1">
    <location>
        <begin position="7"/>
        <end position="31"/>
    </location>
</feature>
<evidence type="ECO:0008006" key="4">
    <source>
        <dbReference type="Google" id="ProtNLM"/>
    </source>
</evidence>
<name>A0A1F6BTJ0_9BACT</name>
<dbReference type="STRING" id="1798474.A2118_02245"/>
<protein>
    <recommendedName>
        <fullName evidence="4">Prepilin-type N-terminal cleavage/methylation domain-containing protein</fullName>
    </recommendedName>
</protein>
<dbReference type="AlphaFoldDB" id="A0A1F6BTJ0"/>
<proteinExistence type="predicted"/>
<keyword evidence="1" id="KW-0472">Membrane</keyword>
<dbReference type="NCBIfam" id="TIGR02532">
    <property type="entry name" value="IV_pilin_GFxxxE"/>
    <property type="match status" value="1"/>
</dbReference>